<dbReference type="Proteomes" id="UP000799753">
    <property type="component" value="Unassembled WGS sequence"/>
</dbReference>
<sequence length="651" mass="72517">MADLALCLAENIALLQKTCSTPIPPTRNAPNITVPQDDRVLNFDQELDIVSCFSYLSSYSDDPDRAMAMCVEERQDREGLTVVVATNTGSVEYLMQGVRSIRHVLEKQASDSRGDYVNALLTKVLEHGRARITRHLGLSGSRSSNTAALLKRVLKLAYRDPKTERPSSFDEISRLSTEFSRLSDSYEGTSVFERHGKDAKSMLLSIMMVAAQIHGTHQQTLQDMLKHIPNSQMNEDTKDSILTRLGCVGHYVPTAQNLLRHAQRLVIFRSIGVRSVYFGPVDLTSILQKSSSNSLGILDHYVQQSEKRHSLKTGLAMRNLPHWTKKKKGLKGLQKDIRNQVTHNDGTHSYKVHAEIQLLLYYELYTTNYRPRVIKPSKHACFLCDLFTKIHGQFYMPKSHGKMYELWMLPEIAKLGMGRKARQRWSSVVGSFNAAVEKVIWDVASGEKSRITDPKESEIFSLLSNSPPKAGGGTLAKDGSAAQRPPSSSKSVQDALASGKPAMGPVRLSVINEGDVADELMIELKHEPTFHLQPGSEQSYTFDGSQTSVRFHATKIHVQFSHEQAKSMAITDSKISREQIPPIRVTGRWLDPGQARAMEKLEGAVADLEKIWITMTPKNGALFSESGLLIRKGEQIMQFVAIYEGEGAGIA</sequence>
<dbReference type="Pfam" id="PF14441">
    <property type="entry name" value="OTT_1508_deam"/>
    <property type="match status" value="1"/>
</dbReference>
<protein>
    <submittedName>
        <fullName evidence="2">Uncharacterized protein</fullName>
    </submittedName>
</protein>
<dbReference type="OrthoDB" id="4851849at2759"/>
<dbReference type="EMBL" id="MU006812">
    <property type="protein sequence ID" value="KAF2634961.1"/>
    <property type="molecule type" value="Genomic_DNA"/>
</dbReference>
<reference evidence="2" key="1">
    <citation type="journal article" date="2020" name="Stud. Mycol.">
        <title>101 Dothideomycetes genomes: a test case for predicting lifestyles and emergence of pathogens.</title>
        <authorList>
            <person name="Haridas S."/>
            <person name="Albert R."/>
            <person name="Binder M."/>
            <person name="Bloem J."/>
            <person name="Labutti K."/>
            <person name="Salamov A."/>
            <person name="Andreopoulos B."/>
            <person name="Baker S."/>
            <person name="Barry K."/>
            <person name="Bills G."/>
            <person name="Bluhm B."/>
            <person name="Cannon C."/>
            <person name="Castanera R."/>
            <person name="Culley D."/>
            <person name="Daum C."/>
            <person name="Ezra D."/>
            <person name="Gonzalez J."/>
            <person name="Henrissat B."/>
            <person name="Kuo A."/>
            <person name="Liang C."/>
            <person name="Lipzen A."/>
            <person name="Lutzoni F."/>
            <person name="Magnuson J."/>
            <person name="Mondo S."/>
            <person name="Nolan M."/>
            <person name="Ohm R."/>
            <person name="Pangilinan J."/>
            <person name="Park H.-J."/>
            <person name="Ramirez L."/>
            <person name="Alfaro M."/>
            <person name="Sun H."/>
            <person name="Tritt A."/>
            <person name="Yoshinaga Y."/>
            <person name="Zwiers L.-H."/>
            <person name="Turgeon B."/>
            <person name="Goodwin S."/>
            <person name="Spatafora J."/>
            <person name="Crous P."/>
            <person name="Grigoriev I."/>
        </authorList>
    </citation>
    <scope>NUCLEOTIDE SEQUENCE</scope>
    <source>
        <strain evidence="2">CBS 473.64</strain>
    </source>
</reference>
<evidence type="ECO:0000313" key="3">
    <source>
        <dbReference type="Proteomes" id="UP000799753"/>
    </source>
</evidence>
<dbReference type="InterPro" id="IPR027796">
    <property type="entry name" value="OTT_1508_deam-like"/>
</dbReference>
<dbReference type="AlphaFoldDB" id="A0A6A6RKH3"/>
<evidence type="ECO:0000313" key="2">
    <source>
        <dbReference type="EMBL" id="KAF2634961.1"/>
    </source>
</evidence>
<gene>
    <name evidence="2" type="ORF">P280DRAFT_438025</name>
</gene>
<proteinExistence type="predicted"/>
<name>A0A6A6RKH3_9PLEO</name>
<feature type="region of interest" description="Disordered" evidence="1">
    <location>
        <begin position="462"/>
        <end position="500"/>
    </location>
</feature>
<accession>A0A6A6RKH3</accession>
<organism evidence="2 3">
    <name type="scientific">Massarina eburnea CBS 473.64</name>
    <dbReference type="NCBI Taxonomy" id="1395130"/>
    <lineage>
        <taxon>Eukaryota</taxon>
        <taxon>Fungi</taxon>
        <taxon>Dikarya</taxon>
        <taxon>Ascomycota</taxon>
        <taxon>Pezizomycotina</taxon>
        <taxon>Dothideomycetes</taxon>
        <taxon>Pleosporomycetidae</taxon>
        <taxon>Pleosporales</taxon>
        <taxon>Massarineae</taxon>
        <taxon>Massarinaceae</taxon>
        <taxon>Massarina</taxon>
    </lineage>
</organism>
<keyword evidence="3" id="KW-1185">Reference proteome</keyword>
<evidence type="ECO:0000256" key="1">
    <source>
        <dbReference type="SAM" id="MobiDB-lite"/>
    </source>
</evidence>